<proteinExistence type="predicted"/>
<dbReference type="GO" id="GO:0003677">
    <property type="term" value="F:DNA binding"/>
    <property type="evidence" value="ECO:0007669"/>
    <property type="project" value="UniProtKB-KW"/>
</dbReference>
<gene>
    <name evidence="1" type="ORF">N9R04_01125</name>
</gene>
<dbReference type="RefSeq" id="WP_262853772.1">
    <property type="nucleotide sequence ID" value="NZ_JAOPKZ010000002.1"/>
</dbReference>
<protein>
    <submittedName>
        <fullName evidence="1">Single-stranded DNA-binding protein</fullName>
    </submittedName>
</protein>
<dbReference type="EMBL" id="JAOPKZ010000002">
    <property type="protein sequence ID" value="MCU5745322.1"/>
    <property type="molecule type" value="Genomic_DNA"/>
</dbReference>
<sequence length="89" mass="11173">MCFEDRIHSLRKRKDKTSFDFTFEELYSESEWLEMNLSERKYQEREFRRFISESSYLRIPASTEDSMRMRMYNLVYSYNEIKKNFKSYV</sequence>
<name>A0ABT2QMW8_9STAP</name>
<reference evidence="1 2" key="1">
    <citation type="journal article" date="2023" name="Int. J. Syst. Evol. Microbiol.">
        <title>Streptococcus sciuri sp. nov., Staphylococcus marylandisciuri sp. nov. and Staphylococcus americanisciuri sp. nov., isolated from faeces of eastern grey squirrel (Sciurus carolinensis).</title>
        <authorList>
            <person name="Volokhov D.V."/>
            <person name="Zagorodnyaya T.A."/>
            <person name="Furtak V.A."/>
            <person name="Nattanmai G."/>
            <person name="Randall L."/>
            <person name="Jose S."/>
            <person name="Gao Y."/>
            <person name="Eisenberg T."/>
            <person name="Delmonte P."/>
            <person name="Blom J."/>
            <person name="Mitchell K.K."/>
        </authorList>
    </citation>
    <scope>NUCLEOTIDE SEQUENCE [LARGE SCALE GENOMIC DNA]</scope>
    <source>
        <strain evidence="1 2">SQ8-PEA</strain>
    </source>
</reference>
<dbReference type="Proteomes" id="UP001209553">
    <property type="component" value="Unassembled WGS sequence"/>
</dbReference>
<dbReference type="Pfam" id="PF07205">
    <property type="entry name" value="DUF1413"/>
    <property type="match status" value="1"/>
</dbReference>
<dbReference type="InterPro" id="IPR010813">
    <property type="entry name" value="DUF1413"/>
</dbReference>
<comment type="caution">
    <text evidence="1">The sequence shown here is derived from an EMBL/GenBank/DDBJ whole genome shotgun (WGS) entry which is preliminary data.</text>
</comment>
<accession>A0ABT2QMW8</accession>
<evidence type="ECO:0000313" key="1">
    <source>
        <dbReference type="EMBL" id="MCU5745322.1"/>
    </source>
</evidence>
<keyword evidence="1" id="KW-0238">DNA-binding</keyword>
<keyword evidence="2" id="KW-1185">Reference proteome</keyword>
<evidence type="ECO:0000313" key="2">
    <source>
        <dbReference type="Proteomes" id="UP001209553"/>
    </source>
</evidence>
<organism evidence="1 2">
    <name type="scientific">Staphylococcus marylandisciuri</name>
    <dbReference type="NCBI Taxonomy" id="2981529"/>
    <lineage>
        <taxon>Bacteria</taxon>
        <taxon>Bacillati</taxon>
        <taxon>Bacillota</taxon>
        <taxon>Bacilli</taxon>
        <taxon>Bacillales</taxon>
        <taxon>Staphylococcaceae</taxon>
        <taxon>Staphylococcus</taxon>
    </lineage>
</organism>